<evidence type="ECO:0000313" key="4">
    <source>
        <dbReference type="Proteomes" id="UP001212841"/>
    </source>
</evidence>
<feature type="domain" description="J" evidence="2">
    <location>
        <begin position="3"/>
        <end position="72"/>
    </location>
</feature>
<dbReference type="Gene3D" id="1.10.287.110">
    <property type="entry name" value="DnaJ domain"/>
    <property type="match status" value="1"/>
</dbReference>
<dbReference type="GO" id="GO:0001671">
    <property type="term" value="F:ATPase activator activity"/>
    <property type="evidence" value="ECO:0007669"/>
    <property type="project" value="TreeGrafter"/>
</dbReference>
<dbReference type="PRINTS" id="PR00625">
    <property type="entry name" value="JDOMAIN"/>
</dbReference>
<dbReference type="PROSITE" id="PS50076">
    <property type="entry name" value="DNAJ_2"/>
    <property type="match status" value="1"/>
</dbReference>
<name>A0AAD5S7N8_9FUNG</name>
<evidence type="ECO:0000256" key="1">
    <source>
        <dbReference type="ARBA" id="ARBA00022833"/>
    </source>
</evidence>
<comment type="caution">
    <text evidence="3">The sequence shown here is derived from an EMBL/GenBank/DDBJ whole genome shotgun (WGS) entry which is preliminary data.</text>
</comment>
<dbReference type="SMART" id="SM00271">
    <property type="entry name" value="DnaJ"/>
    <property type="match status" value="1"/>
</dbReference>
<dbReference type="SUPFAM" id="SSF46565">
    <property type="entry name" value="Chaperone J-domain"/>
    <property type="match status" value="1"/>
</dbReference>
<dbReference type="InterPro" id="IPR001623">
    <property type="entry name" value="DnaJ_domain"/>
</dbReference>
<dbReference type="PROSITE" id="PS00636">
    <property type="entry name" value="DNAJ_1"/>
    <property type="match status" value="1"/>
</dbReference>
<dbReference type="PANTHER" id="PTHR45255:SF1">
    <property type="entry name" value="DNAJ HOMOLOG SUBFAMILY C MEMBER 24"/>
    <property type="match status" value="1"/>
</dbReference>
<organism evidence="3 4">
    <name type="scientific">Rhizophlyctis rosea</name>
    <dbReference type="NCBI Taxonomy" id="64517"/>
    <lineage>
        <taxon>Eukaryota</taxon>
        <taxon>Fungi</taxon>
        <taxon>Fungi incertae sedis</taxon>
        <taxon>Chytridiomycota</taxon>
        <taxon>Chytridiomycota incertae sedis</taxon>
        <taxon>Chytridiomycetes</taxon>
        <taxon>Rhizophlyctidales</taxon>
        <taxon>Rhizophlyctidaceae</taxon>
        <taxon>Rhizophlyctis</taxon>
    </lineage>
</organism>
<dbReference type="InterPro" id="IPR018253">
    <property type="entry name" value="DnaJ_domain_CS"/>
</dbReference>
<dbReference type="AlphaFoldDB" id="A0AAD5S7N8"/>
<keyword evidence="4" id="KW-1185">Reference proteome</keyword>
<dbReference type="Proteomes" id="UP001212841">
    <property type="component" value="Unassembled WGS sequence"/>
</dbReference>
<dbReference type="Pfam" id="PF00226">
    <property type="entry name" value="DnaJ"/>
    <property type="match status" value="1"/>
</dbReference>
<proteinExistence type="predicted"/>
<sequence length="127" mass="14658">MRSHYDTLAVSQQSSEEEIRKQYQRLALVYHPDKAGEDAKRQQEASRKFQKIVSAWEVLRDPNSRAEYDEALKMRRERAVGPVHDEVDLDDMEYVEETTPAEYLAELNLDTELVDANELGFEGPAAE</sequence>
<dbReference type="CDD" id="cd06257">
    <property type="entry name" value="DnaJ"/>
    <property type="match status" value="1"/>
</dbReference>
<dbReference type="PANTHER" id="PTHR45255">
    <property type="entry name" value="DNAJ HOMOLOG SUBFAMILY C MEMBER 24"/>
    <property type="match status" value="1"/>
</dbReference>
<evidence type="ECO:0000259" key="2">
    <source>
        <dbReference type="PROSITE" id="PS50076"/>
    </source>
</evidence>
<gene>
    <name evidence="3" type="primary">DPH4</name>
    <name evidence="3" type="ORF">HK097_000209</name>
</gene>
<dbReference type="EMBL" id="JADGJD010001021">
    <property type="protein sequence ID" value="KAJ3047135.1"/>
    <property type="molecule type" value="Genomic_DNA"/>
</dbReference>
<protein>
    <submittedName>
        <fullName evidence="3">Diphthamide biosynthesis protein 4</fullName>
    </submittedName>
</protein>
<evidence type="ECO:0000313" key="3">
    <source>
        <dbReference type="EMBL" id="KAJ3047135.1"/>
    </source>
</evidence>
<keyword evidence="1" id="KW-0862">Zinc</keyword>
<dbReference type="InterPro" id="IPR036869">
    <property type="entry name" value="J_dom_sf"/>
</dbReference>
<accession>A0AAD5S7N8</accession>
<reference evidence="3" key="1">
    <citation type="submission" date="2020-05" db="EMBL/GenBank/DDBJ databases">
        <title>Phylogenomic resolution of chytrid fungi.</title>
        <authorList>
            <person name="Stajich J.E."/>
            <person name="Amses K."/>
            <person name="Simmons R."/>
            <person name="Seto K."/>
            <person name="Myers J."/>
            <person name="Bonds A."/>
            <person name="Quandt C.A."/>
            <person name="Barry K."/>
            <person name="Liu P."/>
            <person name="Grigoriev I."/>
            <person name="Longcore J.E."/>
            <person name="James T.Y."/>
        </authorList>
    </citation>
    <scope>NUCLEOTIDE SEQUENCE</scope>
    <source>
        <strain evidence="3">JEL0318</strain>
    </source>
</reference>
<dbReference type="GO" id="GO:0008198">
    <property type="term" value="F:ferrous iron binding"/>
    <property type="evidence" value="ECO:0007669"/>
    <property type="project" value="TreeGrafter"/>
</dbReference>